<protein>
    <submittedName>
        <fullName evidence="3">Cysteine hydrolase</fullName>
    </submittedName>
</protein>
<accession>A0A3D8IYH3</accession>
<reference evidence="3 4" key="1">
    <citation type="submission" date="2018-04" db="EMBL/GenBank/DDBJ databases">
        <title>Novel Campyloabacter and Helicobacter Species and Strains.</title>
        <authorList>
            <person name="Mannion A.J."/>
            <person name="Shen Z."/>
            <person name="Fox J.G."/>
        </authorList>
    </citation>
    <scope>NUCLEOTIDE SEQUENCE [LARGE SCALE GENOMIC DNA]</scope>
    <source>
        <strain evidence="3 4">MIT 97-5075</strain>
    </source>
</reference>
<dbReference type="Pfam" id="PF00857">
    <property type="entry name" value="Isochorismatase"/>
    <property type="match status" value="1"/>
</dbReference>
<dbReference type="Gene3D" id="3.40.50.850">
    <property type="entry name" value="Isochorismatase-like"/>
    <property type="match status" value="1"/>
</dbReference>
<dbReference type="PANTHER" id="PTHR43540:SF1">
    <property type="entry name" value="ISOCHORISMATASE HYDROLASE"/>
    <property type="match status" value="1"/>
</dbReference>
<dbReference type="InterPro" id="IPR036380">
    <property type="entry name" value="Isochorismatase-like_sf"/>
</dbReference>
<dbReference type="EMBL" id="NXLW01000021">
    <property type="protein sequence ID" value="RDU70317.1"/>
    <property type="molecule type" value="Genomic_DNA"/>
</dbReference>
<dbReference type="PANTHER" id="PTHR43540">
    <property type="entry name" value="PEROXYUREIDOACRYLATE/UREIDOACRYLATE AMIDOHYDROLASE-RELATED"/>
    <property type="match status" value="1"/>
</dbReference>
<comment type="caution">
    <text evidence="3">The sequence shown here is derived from an EMBL/GenBank/DDBJ whole genome shotgun (WGS) entry which is preliminary data.</text>
</comment>
<name>A0A3D8IYH3_9HELI</name>
<feature type="domain" description="Isochorismatase-like" evidence="2">
    <location>
        <begin position="72"/>
        <end position="245"/>
    </location>
</feature>
<dbReference type="RefSeq" id="WP_104763755.1">
    <property type="nucleotide sequence ID" value="NZ_FZPM01000033.1"/>
</dbReference>
<dbReference type="Proteomes" id="UP000256424">
    <property type="component" value="Unassembled WGS sequence"/>
</dbReference>
<evidence type="ECO:0000259" key="2">
    <source>
        <dbReference type="Pfam" id="PF00857"/>
    </source>
</evidence>
<organism evidence="3 4">
    <name type="scientific">Helicobacter aurati</name>
    <dbReference type="NCBI Taxonomy" id="137778"/>
    <lineage>
        <taxon>Bacteria</taxon>
        <taxon>Pseudomonadati</taxon>
        <taxon>Campylobacterota</taxon>
        <taxon>Epsilonproteobacteria</taxon>
        <taxon>Campylobacterales</taxon>
        <taxon>Helicobacteraceae</taxon>
        <taxon>Helicobacter</taxon>
    </lineage>
</organism>
<sequence>MDTIKMKRNFSLSRRETLLKGLALIGGGALAMNYADAQTHLEHSNDNADYADNDKMVLPKTPMKFKRDSLGLIVVNPQIDFLSPKGVGWSIYGASIKENKTVENILLLLKVAKTLQLPTFVTYVVWNKQDLENLGFTPMKNFIRGTKMAYTTGEGLAHNTITDTGADFLPELKPFILDNKTVLTTPRKDFGLAGSDLIMQMRTKGIKQAILCGMDANTHVDSHLRTLLGEGFEVAVARDATAGAKLPEGDGYLAGLINFRFMANELLWTADAVKRMQQSQ</sequence>
<evidence type="ECO:0000313" key="4">
    <source>
        <dbReference type="Proteomes" id="UP000256424"/>
    </source>
</evidence>
<dbReference type="GO" id="GO:0016787">
    <property type="term" value="F:hydrolase activity"/>
    <property type="evidence" value="ECO:0007669"/>
    <property type="project" value="UniProtKB-KW"/>
</dbReference>
<gene>
    <name evidence="3" type="ORF">CQA66_08555</name>
</gene>
<evidence type="ECO:0000313" key="3">
    <source>
        <dbReference type="EMBL" id="RDU70317.1"/>
    </source>
</evidence>
<dbReference type="OrthoDB" id="9807387at2"/>
<dbReference type="CDD" id="cd00431">
    <property type="entry name" value="cysteine_hydrolases"/>
    <property type="match status" value="1"/>
</dbReference>
<dbReference type="AlphaFoldDB" id="A0A3D8IYH3"/>
<keyword evidence="4" id="KW-1185">Reference proteome</keyword>
<dbReference type="InterPro" id="IPR000868">
    <property type="entry name" value="Isochorismatase-like_dom"/>
</dbReference>
<proteinExistence type="predicted"/>
<dbReference type="SUPFAM" id="SSF52499">
    <property type="entry name" value="Isochorismatase-like hydrolases"/>
    <property type="match status" value="1"/>
</dbReference>
<keyword evidence="1 3" id="KW-0378">Hydrolase</keyword>
<evidence type="ECO:0000256" key="1">
    <source>
        <dbReference type="ARBA" id="ARBA00022801"/>
    </source>
</evidence>
<dbReference type="InterPro" id="IPR050272">
    <property type="entry name" value="Isochorismatase-like_hydrls"/>
</dbReference>